<dbReference type="HOGENOM" id="CLU_1970182_0_0_1"/>
<dbReference type="EMBL" id="KL198024">
    <property type="protein sequence ID" value="KDQ17295.1"/>
    <property type="molecule type" value="Genomic_DNA"/>
</dbReference>
<name>A0A067MRG8_BOTB1</name>
<feature type="transmembrane region" description="Helical" evidence="2">
    <location>
        <begin position="6"/>
        <end position="25"/>
    </location>
</feature>
<sequence length="127" mass="14105">MTATSIYLYTALCILGVGGQEVYVYHYAALNHHHSSLHSDRTGRRCAMVILASKVTRTGCLEDLFGRSARGLHSHHLKARNCGRIGCLRGTRGIYEDEMMLVVERTKSTSTDSCANPRSHRPKRGTT</sequence>
<feature type="region of interest" description="Disordered" evidence="1">
    <location>
        <begin position="106"/>
        <end position="127"/>
    </location>
</feature>
<evidence type="ECO:0000256" key="2">
    <source>
        <dbReference type="SAM" id="Phobius"/>
    </source>
</evidence>
<organism evidence="3 4">
    <name type="scientific">Botryobasidium botryosum (strain FD-172 SS1)</name>
    <dbReference type="NCBI Taxonomy" id="930990"/>
    <lineage>
        <taxon>Eukaryota</taxon>
        <taxon>Fungi</taxon>
        <taxon>Dikarya</taxon>
        <taxon>Basidiomycota</taxon>
        <taxon>Agaricomycotina</taxon>
        <taxon>Agaricomycetes</taxon>
        <taxon>Cantharellales</taxon>
        <taxon>Botryobasidiaceae</taxon>
        <taxon>Botryobasidium</taxon>
    </lineage>
</organism>
<keyword evidence="2" id="KW-0812">Transmembrane</keyword>
<proteinExistence type="predicted"/>
<gene>
    <name evidence="3" type="ORF">BOTBODRAFT_602524</name>
</gene>
<dbReference type="AlphaFoldDB" id="A0A067MRG8"/>
<evidence type="ECO:0000313" key="4">
    <source>
        <dbReference type="Proteomes" id="UP000027195"/>
    </source>
</evidence>
<protein>
    <submittedName>
        <fullName evidence="3">Uncharacterized protein</fullName>
    </submittedName>
</protein>
<feature type="compositionally biased region" description="Basic residues" evidence="1">
    <location>
        <begin position="118"/>
        <end position="127"/>
    </location>
</feature>
<accession>A0A067MRG8</accession>
<reference evidence="4" key="1">
    <citation type="journal article" date="2014" name="Proc. Natl. Acad. Sci. U.S.A.">
        <title>Extensive sampling of basidiomycete genomes demonstrates inadequacy of the white-rot/brown-rot paradigm for wood decay fungi.</title>
        <authorList>
            <person name="Riley R."/>
            <person name="Salamov A.A."/>
            <person name="Brown D.W."/>
            <person name="Nagy L.G."/>
            <person name="Floudas D."/>
            <person name="Held B.W."/>
            <person name="Levasseur A."/>
            <person name="Lombard V."/>
            <person name="Morin E."/>
            <person name="Otillar R."/>
            <person name="Lindquist E.A."/>
            <person name="Sun H."/>
            <person name="LaButti K.M."/>
            <person name="Schmutz J."/>
            <person name="Jabbour D."/>
            <person name="Luo H."/>
            <person name="Baker S.E."/>
            <person name="Pisabarro A.G."/>
            <person name="Walton J.D."/>
            <person name="Blanchette R.A."/>
            <person name="Henrissat B."/>
            <person name="Martin F."/>
            <person name="Cullen D."/>
            <person name="Hibbett D.S."/>
            <person name="Grigoriev I.V."/>
        </authorList>
    </citation>
    <scope>NUCLEOTIDE SEQUENCE [LARGE SCALE GENOMIC DNA]</scope>
    <source>
        <strain evidence="4">FD-172 SS1</strain>
    </source>
</reference>
<dbReference type="Proteomes" id="UP000027195">
    <property type="component" value="Unassembled WGS sequence"/>
</dbReference>
<evidence type="ECO:0000313" key="3">
    <source>
        <dbReference type="EMBL" id="KDQ17295.1"/>
    </source>
</evidence>
<dbReference type="InParanoid" id="A0A067MRG8"/>
<keyword evidence="2" id="KW-1133">Transmembrane helix</keyword>
<keyword evidence="4" id="KW-1185">Reference proteome</keyword>
<keyword evidence="2" id="KW-0472">Membrane</keyword>
<evidence type="ECO:0000256" key="1">
    <source>
        <dbReference type="SAM" id="MobiDB-lite"/>
    </source>
</evidence>